<feature type="transmembrane region" description="Helical" evidence="1">
    <location>
        <begin position="42"/>
        <end position="62"/>
    </location>
</feature>
<feature type="transmembrane region" description="Helical" evidence="1">
    <location>
        <begin position="20"/>
        <end position="36"/>
    </location>
</feature>
<gene>
    <name evidence="2" type="ORF">HMPREF1015_00937</name>
</gene>
<dbReference type="HOGENOM" id="CLU_181354_1_0_9"/>
<sequence length="66" mass="7832">MRKADEMERYQADKSTKILSYFYSLALLIWTFYDVITKGEPGIQFIILCVGVIIFFISLRIFKKKM</sequence>
<accession>G9QN20</accession>
<dbReference type="PROSITE" id="PS00888">
    <property type="entry name" value="CNMP_BINDING_1"/>
    <property type="match status" value="1"/>
</dbReference>
<dbReference type="AlphaFoldDB" id="G9QN20"/>
<evidence type="ECO:0000256" key="1">
    <source>
        <dbReference type="SAM" id="Phobius"/>
    </source>
</evidence>
<keyword evidence="1" id="KW-1133">Transmembrane helix</keyword>
<dbReference type="EMBL" id="ACWF01000122">
    <property type="protein sequence ID" value="EHL76587.1"/>
    <property type="molecule type" value="Genomic_DNA"/>
</dbReference>
<reference evidence="2 3" key="1">
    <citation type="submission" date="2011-09" db="EMBL/GenBank/DDBJ databases">
        <title>The Genome Sequence of Bacillus smithii 7_3_47FAA.</title>
        <authorList>
            <consortium name="The Broad Institute Genome Sequencing Platform"/>
            <person name="Earl A."/>
            <person name="Ward D."/>
            <person name="Feldgarden M."/>
            <person name="Gevers D."/>
            <person name="Daigneault M."/>
            <person name="Strauss J."/>
            <person name="Allen-Vercoe E."/>
            <person name="Young S.K."/>
            <person name="Zeng Q."/>
            <person name="Gargeya S."/>
            <person name="Fitzgerald M."/>
            <person name="Haas B."/>
            <person name="Abouelleil A."/>
            <person name="Alvarado L."/>
            <person name="Arachchi H.M."/>
            <person name="Berlin A."/>
            <person name="Brown A."/>
            <person name="Chapman S.B."/>
            <person name="Chen Z."/>
            <person name="Dunbar C."/>
            <person name="Freedman E."/>
            <person name="Gearin G."/>
            <person name="Goldberg J."/>
            <person name="Griggs A."/>
            <person name="Gujja S."/>
            <person name="Heiman D."/>
            <person name="Howarth C."/>
            <person name="Larson L."/>
            <person name="Lui A."/>
            <person name="MacDonald P.J.P."/>
            <person name="Montmayeur A."/>
            <person name="Murphy C."/>
            <person name="Neiman D."/>
            <person name="Pearson M."/>
            <person name="Priest M."/>
            <person name="Roberts A."/>
            <person name="Saif S."/>
            <person name="Shea T."/>
            <person name="Shenoy N."/>
            <person name="Sisk P."/>
            <person name="Stolte C."/>
            <person name="Sykes S."/>
            <person name="Wortman J."/>
            <person name="Nusbaum C."/>
            <person name="Birren B."/>
        </authorList>
    </citation>
    <scope>NUCLEOTIDE SEQUENCE [LARGE SCALE GENOMIC DNA]</scope>
    <source>
        <strain evidence="2 3">7_3_47FAA</strain>
    </source>
</reference>
<comment type="caution">
    <text evidence="2">The sequence shown here is derived from an EMBL/GenBank/DDBJ whole genome shotgun (WGS) entry which is preliminary data.</text>
</comment>
<keyword evidence="1" id="KW-0472">Membrane</keyword>
<dbReference type="InterPro" id="IPR018488">
    <property type="entry name" value="cNMP-bd_CS"/>
</dbReference>
<dbReference type="Proteomes" id="UP000011747">
    <property type="component" value="Unassembled WGS sequence"/>
</dbReference>
<evidence type="ECO:0000313" key="2">
    <source>
        <dbReference type="EMBL" id="EHL76587.1"/>
    </source>
</evidence>
<keyword evidence="1" id="KW-0812">Transmembrane</keyword>
<organism evidence="2 3">
    <name type="scientific">Bacillus smithii 7_3_47FAA</name>
    <dbReference type="NCBI Taxonomy" id="665952"/>
    <lineage>
        <taxon>Bacteria</taxon>
        <taxon>Bacillati</taxon>
        <taxon>Bacillota</taxon>
        <taxon>Bacilli</taxon>
        <taxon>Bacillales</taxon>
        <taxon>Bacillaceae</taxon>
        <taxon>Bacillus</taxon>
    </lineage>
</organism>
<evidence type="ECO:0000313" key="3">
    <source>
        <dbReference type="Proteomes" id="UP000011747"/>
    </source>
</evidence>
<keyword evidence="3" id="KW-1185">Reference proteome</keyword>
<protein>
    <submittedName>
        <fullName evidence="2">Uncharacterized protein</fullName>
    </submittedName>
</protein>
<dbReference type="PATRIC" id="fig|665952.3.peg.2514"/>
<proteinExistence type="predicted"/>
<name>G9QN20_9BACI</name>